<accession>A0A4Y2HR48</accession>
<dbReference type="EMBL" id="BGPR01002100">
    <property type="protein sequence ID" value="GBM67760.1"/>
    <property type="molecule type" value="Genomic_DNA"/>
</dbReference>
<dbReference type="AlphaFoldDB" id="A0A4Y2HR48"/>
<evidence type="ECO:0000313" key="3">
    <source>
        <dbReference type="Proteomes" id="UP000499080"/>
    </source>
</evidence>
<reference evidence="2 3" key="1">
    <citation type="journal article" date="2019" name="Sci. Rep.">
        <title>Orb-weaving spider Araneus ventricosus genome elucidates the spidroin gene catalogue.</title>
        <authorList>
            <person name="Kono N."/>
            <person name="Nakamura H."/>
            <person name="Ohtoshi R."/>
            <person name="Moran D.A.P."/>
            <person name="Shinohara A."/>
            <person name="Yoshida Y."/>
            <person name="Fujiwara M."/>
            <person name="Mori M."/>
            <person name="Tomita M."/>
            <person name="Arakawa K."/>
        </authorList>
    </citation>
    <scope>NUCLEOTIDE SEQUENCE [LARGE SCALE GENOMIC DNA]</scope>
</reference>
<evidence type="ECO:0000256" key="1">
    <source>
        <dbReference type="SAM" id="MobiDB-lite"/>
    </source>
</evidence>
<keyword evidence="3" id="KW-1185">Reference proteome</keyword>
<organism evidence="2 3">
    <name type="scientific">Araneus ventricosus</name>
    <name type="common">Orbweaver spider</name>
    <name type="synonym">Epeira ventricosa</name>
    <dbReference type="NCBI Taxonomy" id="182803"/>
    <lineage>
        <taxon>Eukaryota</taxon>
        <taxon>Metazoa</taxon>
        <taxon>Ecdysozoa</taxon>
        <taxon>Arthropoda</taxon>
        <taxon>Chelicerata</taxon>
        <taxon>Arachnida</taxon>
        <taxon>Araneae</taxon>
        <taxon>Araneomorphae</taxon>
        <taxon>Entelegynae</taxon>
        <taxon>Araneoidea</taxon>
        <taxon>Araneidae</taxon>
        <taxon>Araneus</taxon>
    </lineage>
</organism>
<evidence type="ECO:0000313" key="2">
    <source>
        <dbReference type="EMBL" id="GBM67760.1"/>
    </source>
</evidence>
<protein>
    <submittedName>
        <fullName evidence="2">Uncharacterized protein</fullName>
    </submittedName>
</protein>
<name>A0A4Y2HR48_ARAVE</name>
<gene>
    <name evidence="2" type="ORF">AVEN_264773_1</name>
</gene>
<dbReference type="Proteomes" id="UP000499080">
    <property type="component" value="Unassembled WGS sequence"/>
</dbReference>
<sequence>MYQMKDLKKIARKKPKQVPSSKRQQEQRVHQSKIRWETITIYKIRADTNKRPIKQGARIGDAQEVNRKIDAHPKQIGVDIKECFS</sequence>
<proteinExistence type="predicted"/>
<feature type="region of interest" description="Disordered" evidence="1">
    <location>
        <begin position="1"/>
        <end position="31"/>
    </location>
</feature>
<comment type="caution">
    <text evidence="2">The sequence shown here is derived from an EMBL/GenBank/DDBJ whole genome shotgun (WGS) entry which is preliminary data.</text>
</comment>